<sequence>MLRLAVYALLAISSGVASFFIANSTLVSMTAGLSVGLFVPVVDEIAQNWGNIRHLWYSLRYRNRSIRVSTSYLFKIYVDGKYLLIRGSRYRTQFQPVGGVHKVSPQGNATLSAMGVTDDDLIPLDSVSYGDLRIRVPGKKIFQFFRWFDSRQGREDSPWREFQEELLATGILPLDKFPHIMHNYLGREVDRIRYSPWAESLEILVADVYELVPNQEQEDALRQLAATGHPDIVWASSQQIKRRGAIAGQPQTIEISTHSQRIL</sequence>
<evidence type="ECO:0000313" key="2">
    <source>
        <dbReference type="EMBL" id="GAP49225.1"/>
    </source>
</evidence>
<name>A0A0K8PMW3_STRAJ</name>
<evidence type="ECO:0000259" key="1">
    <source>
        <dbReference type="Pfam" id="PF18167"/>
    </source>
</evidence>
<dbReference type="EMBL" id="DF968294">
    <property type="protein sequence ID" value="GAP49225.1"/>
    <property type="molecule type" value="Genomic_DNA"/>
</dbReference>
<reference evidence="2" key="1">
    <citation type="journal article" date="2015" name="Genome Announc.">
        <title>Draft Genome Sequence of Thiostrepton-Producing Streptomyces azureus ATCC 14921.</title>
        <authorList>
            <person name="Sakihara K."/>
            <person name="Maeda J."/>
            <person name="Tashiro K."/>
            <person name="Fujino Y."/>
            <person name="Kuhara S."/>
            <person name="Ohshima T."/>
            <person name="Ogata S."/>
            <person name="Doi K."/>
        </authorList>
    </citation>
    <scope>NUCLEOTIDE SEQUENCE [LARGE SCALE GENOMIC DNA]</scope>
    <source>
        <strain evidence="2">ATCC14921</strain>
    </source>
</reference>
<dbReference type="Proteomes" id="UP000053859">
    <property type="component" value="Unassembled WGS sequence"/>
</dbReference>
<organism evidence="2 3">
    <name type="scientific">Streptomyces azureus</name>
    <dbReference type="NCBI Taxonomy" id="146537"/>
    <lineage>
        <taxon>Bacteria</taxon>
        <taxon>Bacillati</taxon>
        <taxon>Actinomycetota</taxon>
        <taxon>Actinomycetes</taxon>
        <taxon>Kitasatosporales</taxon>
        <taxon>Streptomycetaceae</taxon>
        <taxon>Streptomyces</taxon>
    </lineage>
</organism>
<gene>
    <name evidence="2" type="ORF">SAZU_4089</name>
</gene>
<keyword evidence="3" id="KW-1185">Reference proteome</keyword>
<dbReference type="InterPro" id="IPR040829">
    <property type="entry name" value="Cap16_NUDIX"/>
</dbReference>
<dbReference type="AlphaFoldDB" id="A0A0K8PMW3"/>
<evidence type="ECO:0000313" key="3">
    <source>
        <dbReference type="Proteomes" id="UP000053859"/>
    </source>
</evidence>
<dbReference type="PATRIC" id="fig|146537.3.peg.4300"/>
<proteinExistence type="predicted"/>
<protein>
    <recommendedName>
        <fullName evidence="1">CD-NTase-associated protein 16 NUDIX domain-containing protein</fullName>
    </recommendedName>
</protein>
<dbReference type="Pfam" id="PF18167">
    <property type="entry name" value="Sa_NUDIX"/>
    <property type="match status" value="1"/>
</dbReference>
<feature type="domain" description="CD-NTase-associated protein 16 NUDIX" evidence="1">
    <location>
        <begin position="65"/>
        <end position="263"/>
    </location>
</feature>
<accession>A0A0K8PMW3</accession>